<keyword evidence="2" id="KW-1185">Reference proteome</keyword>
<accession>A0AAD9R0R8</accession>
<protein>
    <submittedName>
        <fullName evidence="1">Uncharacterized protein</fullName>
    </submittedName>
</protein>
<dbReference type="EMBL" id="JARQWQ010000007">
    <property type="protein sequence ID" value="KAK2570915.1"/>
    <property type="molecule type" value="Genomic_DNA"/>
</dbReference>
<dbReference type="AlphaFoldDB" id="A0AAD9R0R8"/>
<reference evidence="1" key="1">
    <citation type="journal article" date="2023" name="G3 (Bethesda)">
        <title>Whole genome assembly and annotation of the endangered Caribbean coral Acropora cervicornis.</title>
        <authorList>
            <person name="Selwyn J.D."/>
            <person name="Vollmer S.V."/>
        </authorList>
    </citation>
    <scope>NUCLEOTIDE SEQUENCE</scope>
    <source>
        <strain evidence="1">K2</strain>
    </source>
</reference>
<name>A0AAD9R0R8_ACRCE</name>
<feature type="non-terminal residue" evidence="1">
    <location>
        <position position="266"/>
    </location>
</feature>
<organism evidence="1 2">
    <name type="scientific">Acropora cervicornis</name>
    <name type="common">Staghorn coral</name>
    <dbReference type="NCBI Taxonomy" id="6130"/>
    <lineage>
        <taxon>Eukaryota</taxon>
        <taxon>Metazoa</taxon>
        <taxon>Cnidaria</taxon>
        <taxon>Anthozoa</taxon>
        <taxon>Hexacorallia</taxon>
        <taxon>Scleractinia</taxon>
        <taxon>Astrocoeniina</taxon>
        <taxon>Acroporidae</taxon>
        <taxon>Acropora</taxon>
    </lineage>
</organism>
<evidence type="ECO:0000313" key="2">
    <source>
        <dbReference type="Proteomes" id="UP001249851"/>
    </source>
</evidence>
<feature type="non-terminal residue" evidence="1">
    <location>
        <position position="1"/>
    </location>
</feature>
<gene>
    <name evidence="1" type="ORF">P5673_004632</name>
</gene>
<evidence type="ECO:0000313" key="1">
    <source>
        <dbReference type="EMBL" id="KAK2570915.1"/>
    </source>
</evidence>
<dbReference type="Proteomes" id="UP001249851">
    <property type="component" value="Unassembled WGS sequence"/>
</dbReference>
<proteinExistence type="predicted"/>
<comment type="caution">
    <text evidence="1">The sequence shown here is derived from an EMBL/GenBank/DDBJ whole genome shotgun (WGS) entry which is preliminary data.</text>
</comment>
<reference evidence="1" key="2">
    <citation type="journal article" date="2023" name="Science">
        <title>Genomic signatures of disease resistance in endangered staghorn corals.</title>
        <authorList>
            <person name="Vollmer S.V."/>
            <person name="Selwyn J.D."/>
            <person name="Despard B.A."/>
            <person name="Roesel C.L."/>
        </authorList>
    </citation>
    <scope>NUCLEOTIDE SEQUENCE</scope>
    <source>
        <strain evidence="1">K2</strain>
    </source>
</reference>
<sequence>RSGILPVNPKSFGIQFYIILANDAKNILVIKPKKPRCCWRVEKKDVDCKSMELVGGNEVKLSPATTANMSYVFPNKYPMDRVGSCNFVFVAEERQLRHKIYFNTTEPRKSSWLDVVGFGGDSYKKCRGVDRDPRKNCKPVDCVEKYNGWRNFFRTSTGKCESTHECYTKGNKDEELPEIAYDKDYNDCKSLITAELTKEQKKQIHDNMEKSKLAKMKYTLEDVKEINPVPLNCNHGRRVGSVCVCNEGWRTKTNNVPKKELRFIYN</sequence>